<feature type="domain" description="AD" evidence="1">
    <location>
        <begin position="147"/>
        <end position="240"/>
    </location>
</feature>
<proteinExistence type="predicted"/>
<dbReference type="Gene3D" id="3.30.110.20">
    <property type="entry name" value="Alba-like domain"/>
    <property type="match status" value="1"/>
</dbReference>
<protein>
    <recommendedName>
        <fullName evidence="1">AD domain-containing protein</fullName>
    </recommendedName>
</protein>
<comment type="caution">
    <text evidence="2">The sequence shown here is derived from an EMBL/GenBank/DDBJ whole genome shotgun (WGS) entry which is preliminary data.</text>
</comment>
<dbReference type="GO" id="GO:0003676">
    <property type="term" value="F:nucleic acid binding"/>
    <property type="evidence" value="ECO:0007669"/>
    <property type="project" value="InterPro"/>
</dbReference>
<dbReference type="EMBL" id="QGKX02002183">
    <property type="protein sequence ID" value="KAF3489428.1"/>
    <property type="molecule type" value="Genomic_DNA"/>
</dbReference>
<accession>A0A8S9N6P9</accession>
<dbReference type="PROSITE" id="PS52001">
    <property type="entry name" value="AD"/>
    <property type="match status" value="1"/>
</dbReference>
<organism evidence="2 3">
    <name type="scientific">Brassica cretica</name>
    <name type="common">Mustard</name>
    <dbReference type="NCBI Taxonomy" id="69181"/>
    <lineage>
        <taxon>Eukaryota</taxon>
        <taxon>Viridiplantae</taxon>
        <taxon>Streptophyta</taxon>
        <taxon>Embryophyta</taxon>
        <taxon>Tracheophyta</taxon>
        <taxon>Spermatophyta</taxon>
        <taxon>Magnoliopsida</taxon>
        <taxon>eudicotyledons</taxon>
        <taxon>Gunneridae</taxon>
        <taxon>Pentapetalae</taxon>
        <taxon>rosids</taxon>
        <taxon>malvids</taxon>
        <taxon>Brassicales</taxon>
        <taxon>Brassicaceae</taxon>
        <taxon>Brassiceae</taxon>
        <taxon>Brassica</taxon>
    </lineage>
</organism>
<dbReference type="Proteomes" id="UP000712600">
    <property type="component" value="Unassembled WGS sequence"/>
</dbReference>
<dbReference type="PANTHER" id="PTHR13542">
    <property type="entry name" value="LSM12 HOMOLOG"/>
    <property type="match status" value="1"/>
</dbReference>
<reference evidence="2" key="1">
    <citation type="submission" date="2019-12" db="EMBL/GenBank/DDBJ databases">
        <title>Genome sequencing and annotation of Brassica cretica.</title>
        <authorList>
            <person name="Studholme D.J."/>
            <person name="Sarris P."/>
        </authorList>
    </citation>
    <scope>NUCLEOTIDE SEQUENCE</scope>
    <source>
        <strain evidence="2">PFS-109/04</strain>
        <tissue evidence="2">Leaf</tissue>
    </source>
</reference>
<sequence>MAMEIATPAPAPITSPEINIILSPAKTETHKKNMIQVSNTKKPLFFDVNLAKARFTAAAMDPAGASVANVIGGSEGDKFAVGNIYSVKLITGDEFRGIVMADWLFFPQEGSKPRPGHSKNTRMVNASFITGLSYLGKTEEPFLTDSCWVNLDGLRAKEAVAVRQAEVDAERMGVGVTAEAQSIFDALSKTLPVQWENSDILVMKEVRVRIPYLSDCVFGGTDAANNRVKKVLELERRRLQLFGT</sequence>
<dbReference type="InterPro" id="IPR019181">
    <property type="entry name" value="LSM12_ABD"/>
</dbReference>
<name>A0A8S9N6P9_BRACR</name>
<gene>
    <name evidence="2" type="ORF">F2Q69_00054400</name>
</gene>
<dbReference type="SMART" id="SM00995">
    <property type="entry name" value="AD"/>
    <property type="match status" value="1"/>
</dbReference>
<evidence type="ECO:0000313" key="2">
    <source>
        <dbReference type="EMBL" id="KAF3489428.1"/>
    </source>
</evidence>
<dbReference type="InterPro" id="IPR036882">
    <property type="entry name" value="Alba-like_dom_sf"/>
</dbReference>
<dbReference type="AlphaFoldDB" id="A0A8S9N6P9"/>
<dbReference type="InterPro" id="IPR047574">
    <property type="entry name" value="AD"/>
</dbReference>
<dbReference type="InterPro" id="IPR039683">
    <property type="entry name" value="Lsm12-like"/>
</dbReference>
<evidence type="ECO:0000259" key="1">
    <source>
        <dbReference type="PROSITE" id="PS52001"/>
    </source>
</evidence>
<evidence type="ECO:0000313" key="3">
    <source>
        <dbReference type="Proteomes" id="UP000712600"/>
    </source>
</evidence>
<dbReference type="Pfam" id="PF09793">
    <property type="entry name" value="AD"/>
    <property type="match status" value="1"/>
</dbReference>